<proteinExistence type="predicted"/>
<sequence>MDCASDNLASSSSSSSDTNPDTPRASSSSSSSSSSFSAVHRALNFIQSHDSDLKLEGAREIRRLTKTSQRCRRQLAAAVKPLVQMLCDHSSQSHHESALLRAP</sequence>
<evidence type="ECO:0000313" key="1">
    <source>
        <dbReference type="EMBL" id="KAJ0098553.1"/>
    </source>
</evidence>
<keyword evidence="2" id="KW-1185">Reference proteome</keyword>
<accession>A0ACC1BI00</accession>
<evidence type="ECO:0000313" key="2">
    <source>
        <dbReference type="Proteomes" id="UP001164250"/>
    </source>
</evidence>
<dbReference type="Proteomes" id="UP001164250">
    <property type="component" value="Chromosome 4"/>
</dbReference>
<comment type="caution">
    <text evidence="1">The sequence shown here is derived from an EMBL/GenBank/DDBJ whole genome shotgun (WGS) entry which is preliminary data.</text>
</comment>
<reference evidence="2" key="1">
    <citation type="journal article" date="2023" name="G3 (Bethesda)">
        <title>Genome assembly and association tests identify interacting loci associated with vigor, precocity, and sex in interspecific pistachio rootstocks.</title>
        <authorList>
            <person name="Palmer W."/>
            <person name="Jacygrad E."/>
            <person name="Sagayaradj S."/>
            <person name="Cavanaugh K."/>
            <person name="Han R."/>
            <person name="Bertier L."/>
            <person name="Beede B."/>
            <person name="Kafkas S."/>
            <person name="Golino D."/>
            <person name="Preece J."/>
            <person name="Michelmore R."/>
        </authorList>
    </citation>
    <scope>NUCLEOTIDE SEQUENCE [LARGE SCALE GENOMIC DNA]</scope>
</reference>
<name>A0ACC1BI00_9ROSI</name>
<organism evidence="1 2">
    <name type="scientific">Pistacia atlantica</name>
    <dbReference type="NCBI Taxonomy" id="434234"/>
    <lineage>
        <taxon>Eukaryota</taxon>
        <taxon>Viridiplantae</taxon>
        <taxon>Streptophyta</taxon>
        <taxon>Embryophyta</taxon>
        <taxon>Tracheophyta</taxon>
        <taxon>Spermatophyta</taxon>
        <taxon>Magnoliopsida</taxon>
        <taxon>eudicotyledons</taxon>
        <taxon>Gunneridae</taxon>
        <taxon>Pentapetalae</taxon>
        <taxon>rosids</taxon>
        <taxon>malvids</taxon>
        <taxon>Sapindales</taxon>
        <taxon>Anacardiaceae</taxon>
        <taxon>Pistacia</taxon>
    </lineage>
</organism>
<dbReference type="EMBL" id="CM047900">
    <property type="protein sequence ID" value="KAJ0098553.1"/>
    <property type="molecule type" value="Genomic_DNA"/>
</dbReference>
<protein>
    <submittedName>
        <fullName evidence="1">Uncharacterized protein</fullName>
    </submittedName>
</protein>
<gene>
    <name evidence="1" type="ORF">Patl1_21309</name>
</gene>